<dbReference type="InterPro" id="IPR002563">
    <property type="entry name" value="Flavin_Rdtase-like_dom"/>
</dbReference>
<organism evidence="3 4">
    <name type="scientific">Arthrobacter ramosus</name>
    <dbReference type="NCBI Taxonomy" id="1672"/>
    <lineage>
        <taxon>Bacteria</taxon>
        <taxon>Bacillati</taxon>
        <taxon>Actinomycetota</taxon>
        <taxon>Actinomycetes</taxon>
        <taxon>Micrococcales</taxon>
        <taxon>Micrococcaceae</taxon>
        <taxon>Arthrobacter</taxon>
    </lineage>
</organism>
<dbReference type="PANTHER" id="PTHR30466">
    <property type="entry name" value="FLAVIN REDUCTASE"/>
    <property type="match status" value="1"/>
</dbReference>
<comment type="caution">
    <text evidence="3">The sequence shown here is derived from an EMBL/GenBank/DDBJ whole genome shotgun (WGS) entry which is preliminary data.</text>
</comment>
<reference evidence="3 4" key="1">
    <citation type="submission" date="2024-09" db="EMBL/GenBank/DDBJ databases">
        <authorList>
            <person name="Sun Q."/>
            <person name="Mori K."/>
        </authorList>
    </citation>
    <scope>NUCLEOTIDE SEQUENCE [LARGE SCALE GENOMIC DNA]</scope>
    <source>
        <strain evidence="3 4">JCM 1334</strain>
    </source>
</reference>
<dbReference type="InterPro" id="IPR050268">
    <property type="entry name" value="NADH-dep_flavin_reductase"/>
</dbReference>
<name>A0ABV5XZ55_ARTRM</name>
<gene>
    <name evidence="3" type="ORF">ACFFP1_10860</name>
</gene>
<accession>A0ABV5XZ55</accession>
<keyword evidence="1 3" id="KW-0560">Oxidoreductase</keyword>
<dbReference type="RefSeq" id="WP_234752168.1">
    <property type="nucleotide sequence ID" value="NZ_BAAAWN010000001.1"/>
</dbReference>
<dbReference type="GO" id="GO:0016491">
    <property type="term" value="F:oxidoreductase activity"/>
    <property type="evidence" value="ECO:0007669"/>
    <property type="project" value="UniProtKB-KW"/>
</dbReference>
<dbReference type="SUPFAM" id="SSF50475">
    <property type="entry name" value="FMN-binding split barrel"/>
    <property type="match status" value="1"/>
</dbReference>
<dbReference type="Gene3D" id="2.30.110.10">
    <property type="entry name" value="Electron Transport, Fmn-binding Protein, Chain A"/>
    <property type="match status" value="1"/>
</dbReference>
<evidence type="ECO:0000313" key="3">
    <source>
        <dbReference type="EMBL" id="MFB9819999.1"/>
    </source>
</evidence>
<dbReference type="Proteomes" id="UP001589702">
    <property type="component" value="Unassembled WGS sequence"/>
</dbReference>
<evidence type="ECO:0000313" key="4">
    <source>
        <dbReference type="Proteomes" id="UP001589702"/>
    </source>
</evidence>
<dbReference type="PANTHER" id="PTHR30466:SF1">
    <property type="entry name" value="FMN REDUCTASE (NADH) RUTF"/>
    <property type="match status" value="1"/>
</dbReference>
<dbReference type="Pfam" id="PF01613">
    <property type="entry name" value="Flavin_Reduct"/>
    <property type="match status" value="1"/>
</dbReference>
<dbReference type="InterPro" id="IPR012349">
    <property type="entry name" value="Split_barrel_FMN-bd"/>
</dbReference>
<evidence type="ECO:0000256" key="1">
    <source>
        <dbReference type="ARBA" id="ARBA00023002"/>
    </source>
</evidence>
<feature type="domain" description="Flavin reductase like" evidence="2">
    <location>
        <begin position="22"/>
        <end position="171"/>
    </location>
</feature>
<dbReference type="EMBL" id="JBHMBC010000016">
    <property type="protein sequence ID" value="MFB9819999.1"/>
    <property type="molecule type" value="Genomic_DNA"/>
</dbReference>
<evidence type="ECO:0000259" key="2">
    <source>
        <dbReference type="SMART" id="SM00903"/>
    </source>
</evidence>
<sequence length="178" mass="18619">MSLSITQRLEPAITADEFKAAFRNHPGGVAVITADAGNGPVGLTATSVISASAEPAILAFSVSEFSSSTPTILGADTVVVHLLSAEQVDIAKLCATSGIDRFADRSLWSRLETGEPYFVQAQVWIRGRIINTMAAGGSSIVAVEALQASPFLSGDAAPADPLVYHNRRWHALGDASQI</sequence>
<dbReference type="EC" id="1.5.1.-" evidence="3"/>
<protein>
    <submittedName>
        <fullName evidence="3">Flavin reductase family protein</fullName>
        <ecNumber evidence="3">1.5.1.-</ecNumber>
    </submittedName>
</protein>
<dbReference type="SMART" id="SM00903">
    <property type="entry name" value="Flavin_Reduct"/>
    <property type="match status" value="1"/>
</dbReference>
<keyword evidence="4" id="KW-1185">Reference proteome</keyword>
<proteinExistence type="predicted"/>